<dbReference type="Proteomes" id="UP000070700">
    <property type="component" value="Unassembled WGS sequence"/>
</dbReference>
<reference evidence="3 4" key="1">
    <citation type="submission" date="2015-10" db="EMBL/GenBank/DDBJ databases">
        <title>Full genome of DAOMC 229536 Phialocephala scopiformis, a fungal endophyte of spruce producing the potent anti-insectan compound rugulosin.</title>
        <authorList>
            <consortium name="DOE Joint Genome Institute"/>
            <person name="Walker A.K."/>
            <person name="Frasz S.L."/>
            <person name="Seifert K.A."/>
            <person name="Miller J.D."/>
            <person name="Mondo S.J."/>
            <person name="Labutti K."/>
            <person name="Lipzen A."/>
            <person name="Dockter R."/>
            <person name="Kennedy M."/>
            <person name="Grigoriev I.V."/>
            <person name="Spatafora J.W."/>
        </authorList>
    </citation>
    <scope>NUCLEOTIDE SEQUENCE [LARGE SCALE GENOMIC DNA]</scope>
    <source>
        <strain evidence="3 4">CBS 120377</strain>
    </source>
</reference>
<evidence type="ECO:0000313" key="4">
    <source>
        <dbReference type="Proteomes" id="UP000070700"/>
    </source>
</evidence>
<dbReference type="RefSeq" id="XP_018075938.1">
    <property type="nucleotide sequence ID" value="XM_018214196.1"/>
</dbReference>
<dbReference type="PANTHER" id="PTHR35910:SF6">
    <property type="entry name" value="2EXR DOMAIN-CONTAINING PROTEIN"/>
    <property type="match status" value="1"/>
</dbReference>
<evidence type="ECO:0000259" key="2">
    <source>
        <dbReference type="Pfam" id="PF20150"/>
    </source>
</evidence>
<gene>
    <name evidence="3" type="ORF">LY89DRAFT_681047</name>
</gene>
<evidence type="ECO:0000313" key="3">
    <source>
        <dbReference type="EMBL" id="KUJ21583.1"/>
    </source>
</evidence>
<dbReference type="InParanoid" id="A0A194XN43"/>
<organism evidence="3 4">
    <name type="scientific">Mollisia scopiformis</name>
    <name type="common">Conifer needle endophyte fungus</name>
    <name type="synonym">Phialocephala scopiformis</name>
    <dbReference type="NCBI Taxonomy" id="149040"/>
    <lineage>
        <taxon>Eukaryota</taxon>
        <taxon>Fungi</taxon>
        <taxon>Dikarya</taxon>
        <taxon>Ascomycota</taxon>
        <taxon>Pezizomycotina</taxon>
        <taxon>Leotiomycetes</taxon>
        <taxon>Helotiales</taxon>
        <taxon>Mollisiaceae</taxon>
        <taxon>Mollisia</taxon>
    </lineage>
</organism>
<accession>A0A194XN43</accession>
<evidence type="ECO:0000256" key="1">
    <source>
        <dbReference type="SAM" id="MobiDB-lite"/>
    </source>
</evidence>
<dbReference type="InterPro" id="IPR045518">
    <property type="entry name" value="2EXR"/>
</dbReference>
<proteinExistence type="predicted"/>
<sequence>MATQAPAVQPPKPKRKRRSTAIQPSITDFEYFPKLPYELRSMIWKIPCFVPRDVDIWMRSEGEVRLTEIPERTPGERFLPNSYHTKSVPPIILQVNQESRREGLRWYRLEFGINMKCGGVQYILPPKIYINWSVDLLCVKDSNCISTTSLYSDTSFSKLCRDNRLKTLALNVKNFKYWGPIKANSFGIPLRKMSLSELIFFDDASSTSKANYRFEAFQKTKRNGTLSKVIQAPGVLLEVSTARDMIITSWDTYEADLEEKKKNGVEGLVTLPPRPTITLMRFITPRPRKP</sequence>
<dbReference type="EMBL" id="KQ947407">
    <property type="protein sequence ID" value="KUJ21583.1"/>
    <property type="molecule type" value="Genomic_DNA"/>
</dbReference>
<dbReference type="PANTHER" id="PTHR35910">
    <property type="entry name" value="2EXR DOMAIN-CONTAINING PROTEIN"/>
    <property type="match status" value="1"/>
</dbReference>
<dbReference type="GeneID" id="28823922"/>
<keyword evidence="4" id="KW-1185">Reference proteome</keyword>
<name>A0A194XN43_MOLSC</name>
<dbReference type="AlphaFoldDB" id="A0A194XN43"/>
<protein>
    <recommendedName>
        <fullName evidence="2">2EXR domain-containing protein</fullName>
    </recommendedName>
</protein>
<dbReference type="Pfam" id="PF20150">
    <property type="entry name" value="2EXR"/>
    <property type="match status" value="1"/>
</dbReference>
<feature type="region of interest" description="Disordered" evidence="1">
    <location>
        <begin position="1"/>
        <end position="20"/>
    </location>
</feature>
<feature type="domain" description="2EXR" evidence="2">
    <location>
        <begin position="29"/>
        <end position="137"/>
    </location>
</feature>
<dbReference type="OrthoDB" id="3473305at2759"/>
<dbReference type="KEGG" id="psco:LY89DRAFT_681047"/>